<keyword evidence="4" id="KW-1185">Reference proteome</keyword>
<dbReference type="EMBL" id="WLZY01000002">
    <property type="protein sequence ID" value="NDL56948.1"/>
    <property type="molecule type" value="Genomic_DNA"/>
</dbReference>
<comment type="caution">
    <text evidence="3">The sequence shown here is derived from an EMBL/GenBank/DDBJ whole genome shotgun (WGS) entry which is preliminary data.</text>
</comment>
<reference evidence="3 4" key="1">
    <citation type="submission" date="2019-11" db="EMBL/GenBank/DDBJ databases">
        <authorList>
            <person name="Li X.-J."/>
            <person name="Feng X.-M."/>
        </authorList>
    </citation>
    <scope>NUCLEOTIDE SEQUENCE [LARGE SCALE GENOMIC DNA]</scope>
    <source>
        <strain evidence="3 4">XMNu-373</strain>
    </source>
</reference>
<dbReference type="PANTHER" id="PTHR43649">
    <property type="entry name" value="ARABINOSE-BINDING PROTEIN-RELATED"/>
    <property type="match status" value="1"/>
</dbReference>
<dbReference type="PROSITE" id="PS51257">
    <property type="entry name" value="PROKAR_LIPOPROTEIN"/>
    <property type="match status" value="1"/>
</dbReference>
<evidence type="ECO:0000313" key="4">
    <source>
        <dbReference type="Proteomes" id="UP000460435"/>
    </source>
</evidence>
<sequence length="479" mass="51569">MKIYRKRGMLTAAVLASALVLAACGDDADADDPDNGEAAPDEEEQPDDAAPVTITLAENAIRGGKNTEAAEWIEDSAIPEFENMMADEGVEVQVVFEGSGADDEDYKTTIALDLSTGGGPDVIGGFDGIWVGEFAQADYIQPLEEIHPDSSAWDGWDQIPEAVQENMSFEGQRYGIPGGTDGRVIYYNTELFAEAGLPEDWQPTSWAEILDAARALQQLDGVVPLQLNGGTAMGEATTMQGFLPLLVGTGAHIYDEDAGTWQGASPQMEQVLEFYAAVYGDEELGDPLLQQEAAGRDNSFLMFSEGEIGMLIEGDYLWRSVINPGSDLAPMENRDDVIGWAMIPAMEPGAGVNGQDFVSMSGGGGRVLNPNSDNPEVAWRLMEFLESPDALFERHADDPRITSRMDVNEQLIDDDMISFIAEEVLPITFYRPGLEEYPAVSIALQEATEAVVTGVSPEDAAAQYQSALEGIVGADNITD</sequence>
<organism evidence="3 4">
    <name type="scientific">Phytoactinopolyspora mesophila</name>
    <dbReference type="NCBI Taxonomy" id="2650750"/>
    <lineage>
        <taxon>Bacteria</taxon>
        <taxon>Bacillati</taxon>
        <taxon>Actinomycetota</taxon>
        <taxon>Actinomycetes</taxon>
        <taxon>Jiangellales</taxon>
        <taxon>Jiangellaceae</taxon>
        <taxon>Phytoactinopolyspora</taxon>
    </lineage>
</organism>
<gene>
    <name evidence="3" type="ORF">F7O44_07670</name>
</gene>
<protein>
    <submittedName>
        <fullName evidence="3">Extracellular solute-binding protein</fullName>
    </submittedName>
</protein>
<evidence type="ECO:0000256" key="2">
    <source>
        <dbReference type="SAM" id="SignalP"/>
    </source>
</evidence>
<dbReference type="Gene3D" id="3.40.190.10">
    <property type="entry name" value="Periplasmic binding protein-like II"/>
    <property type="match status" value="2"/>
</dbReference>
<dbReference type="PANTHER" id="PTHR43649:SF14">
    <property type="entry name" value="BLR3389 PROTEIN"/>
    <property type="match status" value="1"/>
</dbReference>
<dbReference type="RefSeq" id="WP_162449641.1">
    <property type="nucleotide sequence ID" value="NZ_WLZY01000002.1"/>
</dbReference>
<keyword evidence="2" id="KW-0732">Signal</keyword>
<dbReference type="InterPro" id="IPR006059">
    <property type="entry name" value="SBP"/>
</dbReference>
<evidence type="ECO:0000313" key="3">
    <source>
        <dbReference type="EMBL" id="NDL56948.1"/>
    </source>
</evidence>
<feature type="compositionally biased region" description="Acidic residues" evidence="1">
    <location>
        <begin position="26"/>
        <end position="47"/>
    </location>
</feature>
<proteinExistence type="predicted"/>
<dbReference type="SUPFAM" id="SSF53850">
    <property type="entry name" value="Periplasmic binding protein-like II"/>
    <property type="match status" value="1"/>
</dbReference>
<feature type="region of interest" description="Disordered" evidence="1">
    <location>
        <begin position="26"/>
        <end position="49"/>
    </location>
</feature>
<name>A0A7K3M3C2_9ACTN</name>
<evidence type="ECO:0000256" key="1">
    <source>
        <dbReference type="SAM" id="MobiDB-lite"/>
    </source>
</evidence>
<accession>A0A7K3M3C2</accession>
<dbReference type="InterPro" id="IPR050490">
    <property type="entry name" value="Bact_solute-bd_prot1"/>
</dbReference>
<dbReference type="Proteomes" id="UP000460435">
    <property type="component" value="Unassembled WGS sequence"/>
</dbReference>
<feature type="chain" id="PRO_5039466628" evidence="2">
    <location>
        <begin position="23"/>
        <end position="479"/>
    </location>
</feature>
<dbReference type="Pfam" id="PF01547">
    <property type="entry name" value="SBP_bac_1"/>
    <property type="match status" value="1"/>
</dbReference>
<dbReference type="AlphaFoldDB" id="A0A7K3M3C2"/>
<feature type="signal peptide" evidence="2">
    <location>
        <begin position="1"/>
        <end position="22"/>
    </location>
</feature>